<dbReference type="EMBL" id="PKPP01005737">
    <property type="protein sequence ID" value="PWA59036.1"/>
    <property type="molecule type" value="Genomic_DNA"/>
</dbReference>
<gene>
    <name evidence="1" type="ORF">CTI12_AA398900</name>
</gene>
<dbReference type="InterPro" id="IPR015422">
    <property type="entry name" value="PyrdxlP-dep_Trfase_small"/>
</dbReference>
<evidence type="ECO:0000313" key="1">
    <source>
        <dbReference type="EMBL" id="PWA59036.1"/>
    </source>
</evidence>
<protein>
    <submittedName>
        <fullName evidence="1">Alanine-glyoxylate aminotransferase 2</fullName>
    </submittedName>
</protein>
<dbReference type="Proteomes" id="UP000245207">
    <property type="component" value="Unassembled WGS sequence"/>
</dbReference>
<comment type="caution">
    <text evidence="1">The sequence shown here is derived from an EMBL/GenBank/DDBJ whole genome shotgun (WGS) entry which is preliminary data.</text>
</comment>
<organism evidence="1 2">
    <name type="scientific">Artemisia annua</name>
    <name type="common">Sweet wormwood</name>
    <dbReference type="NCBI Taxonomy" id="35608"/>
    <lineage>
        <taxon>Eukaryota</taxon>
        <taxon>Viridiplantae</taxon>
        <taxon>Streptophyta</taxon>
        <taxon>Embryophyta</taxon>
        <taxon>Tracheophyta</taxon>
        <taxon>Spermatophyta</taxon>
        <taxon>Magnoliopsida</taxon>
        <taxon>eudicotyledons</taxon>
        <taxon>Gunneridae</taxon>
        <taxon>Pentapetalae</taxon>
        <taxon>asterids</taxon>
        <taxon>campanulids</taxon>
        <taxon>Asterales</taxon>
        <taxon>Asteraceae</taxon>
        <taxon>Asteroideae</taxon>
        <taxon>Anthemideae</taxon>
        <taxon>Artemisiinae</taxon>
        <taxon>Artemisia</taxon>
    </lineage>
</organism>
<keyword evidence="1" id="KW-0808">Transferase</keyword>
<reference evidence="1 2" key="1">
    <citation type="journal article" date="2018" name="Mol. Plant">
        <title>The genome of Artemisia annua provides insight into the evolution of Asteraceae family and artemisinin biosynthesis.</title>
        <authorList>
            <person name="Shen Q."/>
            <person name="Zhang L."/>
            <person name="Liao Z."/>
            <person name="Wang S."/>
            <person name="Yan T."/>
            <person name="Shi P."/>
            <person name="Liu M."/>
            <person name="Fu X."/>
            <person name="Pan Q."/>
            <person name="Wang Y."/>
            <person name="Lv Z."/>
            <person name="Lu X."/>
            <person name="Zhang F."/>
            <person name="Jiang W."/>
            <person name="Ma Y."/>
            <person name="Chen M."/>
            <person name="Hao X."/>
            <person name="Li L."/>
            <person name="Tang Y."/>
            <person name="Lv G."/>
            <person name="Zhou Y."/>
            <person name="Sun X."/>
            <person name="Brodelius P.E."/>
            <person name="Rose J.K.C."/>
            <person name="Tang K."/>
        </authorList>
    </citation>
    <scope>NUCLEOTIDE SEQUENCE [LARGE SCALE GENOMIC DNA]</scope>
    <source>
        <strain evidence="2">cv. Huhao1</strain>
        <tissue evidence="1">Leaf</tissue>
    </source>
</reference>
<sequence length="129" mass="14450">MWLYIIAVLDRSEVNFSSDGARNESRNPFVEYAVQYAVAAYTSLGNDTKELLHKLILHGLNRMNYFNTFGVKPIIHLLVFIVIGDVRGSGLLLGVELVTVRRSKTPANAQVLELMDNTKGTNYFAPENC</sequence>
<proteinExistence type="predicted"/>
<name>A0A2U1MCV0_ARTAN</name>
<accession>A0A2U1MCV0</accession>
<dbReference type="Gene3D" id="3.90.1150.10">
    <property type="entry name" value="Aspartate Aminotransferase, domain 1"/>
    <property type="match status" value="1"/>
</dbReference>
<keyword evidence="1" id="KW-0032">Aminotransferase</keyword>
<dbReference type="STRING" id="35608.A0A2U1MCV0"/>
<evidence type="ECO:0000313" key="2">
    <source>
        <dbReference type="Proteomes" id="UP000245207"/>
    </source>
</evidence>
<dbReference type="GO" id="GO:0008483">
    <property type="term" value="F:transaminase activity"/>
    <property type="evidence" value="ECO:0007669"/>
    <property type="project" value="UniProtKB-KW"/>
</dbReference>
<dbReference type="AlphaFoldDB" id="A0A2U1MCV0"/>
<keyword evidence="2" id="KW-1185">Reference proteome</keyword>